<dbReference type="EMBL" id="BK002307">
    <property type="protein sequence ID" value="DAA03814.1"/>
    <property type="molecule type" value="Genomic_DNA"/>
</dbReference>
<evidence type="ECO:0000313" key="2">
    <source>
        <dbReference type="EMBL" id="DAA03814.1"/>
    </source>
</evidence>
<name>Q6IKQ9_DROME</name>
<proteinExistence type="predicted"/>
<evidence type="ECO:0000256" key="1">
    <source>
        <dbReference type="SAM" id="MobiDB-lite"/>
    </source>
</evidence>
<protein>
    <submittedName>
        <fullName evidence="2">HDC11837</fullName>
    </submittedName>
</protein>
<feature type="region of interest" description="Disordered" evidence="1">
    <location>
        <begin position="160"/>
        <end position="182"/>
    </location>
</feature>
<gene>
    <name evidence="2" type="ORF">HDC11837</name>
</gene>
<organism evidence="2">
    <name type="scientific">Drosophila melanogaster</name>
    <name type="common">Fruit fly</name>
    <dbReference type="NCBI Taxonomy" id="7227"/>
    <lineage>
        <taxon>Eukaryota</taxon>
        <taxon>Metazoa</taxon>
        <taxon>Ecdysozoa</taxon>
        <taxon>Arthropoda</taxon>
        <taxon>Hexapoda</taxon>
        <taxon>Insecta</taxon>
        <taxon>Pterygota</taxon>
        <taxon>Neoptera</taxon>
        <taxon>Endopterygota</taxon>
        <taxon>Diptera</taxon>
        <taxon>Brachycera</taxon>
        <taxon>Muscomorpha</taxon>
        <taxon>Ephydroidea</taxon>
        <taxon>Drosophilidae</taxon>
        <taxon>Drosophila</taxon>
        <taxon>Sophophora</taxon>
    </lineage>
</organism>
<reference evidence="2" key="1">
    <citation type="journal article" date="2003" name="Genome Biol.">
        <title>An integrated gene annotation and transcriptional profiling approach towards the full gene content of the Drosophila genome.</title>
        <authorList>
            <person name="Hild M."/>
            <person name="Beckmann B."/>
            <person name="Haas S.A."/>
            <person name="Koch B."/>
            <person name="Solovyev V."/>
            <person name="Busold C."/>
            <person name="Fellenberg K."/>
            <person name="Boutros M."/>
            <person name="Vingron M."/>
            <person name="Sauer F."/>
            <person name="Hoheisel J.D."/>
            <person name="Paro R."/>
        </authorList>
    </citation>
    <scope>NUCLEOTIDE SEQUENCE</scope>
</reference>
<dbReference type="AlphaFoldDB" id="Q6IKQ9"/>
<sequence length="182" mass="19799">MVVPSYHHASFQPTGCLAEGSSGKEMYWVAFWPSWEGGSQSGFRFTTLNKHCQISDYPVGNYKPLISPLGKCVIKTRQQKHKTGDLTRCLISPAAMRSSNEILMQIAGVVSGAGRWSRGFEAVLLHKSLGLQFGAQVGWLLPGGNFYLWSGDLRRAGAWSGGRGAGQQGVKHRVQGPATKPH</sequence>
<accession>Q6IKQ9</accession>